<dbReference type="InterPro" id="IPR008271">
    <property type="entry name" value="Ser/Thr_kinase_AS"/>
</dbReference>
<feature type="region of interest" description="Disordered" evidence="11">
    <location>
        <begin position="1"/>
        <end position="68"/>
    </location>
</feature>
<dbReference type="PANTHER" id="PTHR48016:SF29">
    <property type="entry name" value="MITOGEN-ACTIVATED PROTEIN KINASE KINASE KINASE 1-RELATED"/>
    <property type="match status" value="1"/>
</dbReference>
<feature type="domain" description="Protein kinase" evidence="12">
    <location>
        <begin position="289"/>
        <end position="543"/>
    </location>
</feature>
<evidence type="ECO:0000256" key="7">
    <source>
        <dbReference type="ARBA" id="ARBA00022840"/>
    </source>
</evidence>
<evidence type="ECO:0000313" key="13">
    <source>
        <dbReference type="Proteomes" id="UP000504603"/>
    </source>
</evidence>
<keyword evidence="4" id="KW-0808">Transferase</keyword>
<gene>
    <name evidence="14" type="primary">LOC111011891</name>
</gene>
<dbReference type="Gene3D" id="1.10.510.10">
    <property type="entry name" value="Transferase(Phosphotransferase) domain 1"/>
    <property type="match status" value="1"/>
</dbReference>
<evidence type="ECO:0000256" key="1">
    <source>
        <dbReference type="ARBA" id="ARBA00006529"/>
    </source>
</evidence>
<evidence type="ECO:0000256" key="9">
    <source>
        <dbReference type="ARBA" id="ARBA00048329"/>
    </source>
</evidence>
<dbReference type="RefSeq" id="XP_022141555.1">
    <property type="nucleotide sequence ID" value="XM_022285863.1"/>
</dbReference>
<evidence type="ECO:0000256" key="11">
    <source>
        <dbReference type="SAM" id="MobiDB-lite"/>
    </source>
</evidence>
<proteinExistence type="inferred from homology"/>
<comment type="catalytic activity">
    <reaction evidence="9">
        <text>L-seryl-[protein] + ATP = O-phospho-L-seryl-[protein] + ADP + H(+)</text>
        <dbReference type="Rhea" id="RHEA:17989"/>
        <dbReference type="Rhea" id="RHEA-COMP:9863"/>
        <dbReference type="Rhea" id="RHEA-COMP:11604"/>
        <dbReference type="ChEBI" id="CHEBI:15378"/>
        <dbReference type="ChEBI" id="CHEBI:29999"/>
        <dbReference type="ChEBI" id="CHEBI:30616"/>
        <dbReference type="ChEBI" id="CHEBI:83421"/>
        <dbReference type="ChEBI" id="CHEBI:456216"/>
        <dbReference type="EC" id="2.7.11.25"/>
    </reaction>
</comment>
<keyword evidence="6" id="KW-0418">Kinase</keyword>
<dbReference type="GO" id="GO:1902065">
    <property type="term" value="P:response to L-glutamate"/>
    <property type="evidence" value="ECO:0007669"/>
    <property type="project" value="UniProtKB-ARBA"/>
</dbReference>
<feature type="binding site" evidence="10">
    <location>
        <position position="317"/>
    </location>
    <ligand>
        <name>ATP</name>
        <dbReference type="ChEBI" id="CHEBI:30616"/>
    </ligand>
</feature>
<comment type="catalytic activity">
    <reaction evidence="8">
        <text>L-threonyl-[protein] + ATP = O-phospho-L-threonyl-[protein] + ADP + H(+)</text>
        <dbReference type="Rhea" id="RHEA:46608"/>
        <dbReference type="Rhea" id="RHEA-COMP:11060"/>
        <dbReference type="Rhea" id="RHEA-COMP:11605"/>
        <dbReference type="ChEBI" id="CHEBI:15378"/>
        <dbReference type="ChEBI" id="CHEBI:30013"/>
        <dbReference type="ChEBI" id="CHEBI:30616"/>
        <dbReference type="ChEBI" id="CHEBI:61977"/>
        <dbReference type="ChEBI" id="CHEBI:456216"/>
        <dbReference type="EC" id="2.7.11.25"/>
    </reaction>
</comment>
<feature type="compositionally biased region" description="Basic and acidic residues" evidence="11">
    <location>
        <begin position="117"/>
        <end position="141"/>
    </location>
</feature>
<evidence type="ECO:0000256" key="10">
    <source>
        <dbReference type="PROSITE-ProRule" id="PRU10141"/>
    </source>
</evidence>
<evidence type="ECO:0000256" key="8">
    <source>
        <dbReference type="ARBA" id="ARBA00047559"/>
    </source>
</evidence>
<accession>A0A6J1CIF0</accession>
<dbReference type="Pfam" id="PF00069">
    <property type="entry name" value="Pkinase"/>
    <property type="match status" value="1"/>
</dbReference>
<feature type="region of interest" description="Disordered" evidence="11">
    <location>
        <begin position="255"/>
        <end position="277"/>
    </location>
</feature>
<comment type="similarity">
    <text evidence="1">Belongs to the protein kinase superfamily. STE Ser/Thr protein kinase family. MAP kinase kinase kinase subfamily.</text>
</comment>
<evidence type="ECO:0000259" key="12">
    <source>
        <dbReference type="PROSITE" id="PS50011"/>
    </source>
</evidence>
<evidence type="ECO:0000256" key="5">
    <source>
        <dbReference type="ARBA" id="ARBA00022741"/>
    </source>
</evidence>
<keyword evidence="7 10" id="KW-0067">ATP-binding</keyword>
<sequence length="564" mass="63193">MHHLPQFFSPRKRTKRMDPRKIGGKPKLGRVNAAKNIEYDAASSSSSQEDSTRSLYTRSMESPDPSSFRVEGIDDEFYRLCWSLGLSGPEDFAIPTAAWEARKALSSSDLLPRSRLHPMDSPKSEEGKEKEDKEDKDMEEELCRRVKDSVRITLEQETPKTELRELNERRMATATGCSSRSGINGARPPLLKPPPAMRLPVYNDCSTWDILKSFAPLVDGEDEKQDEVRERSEPLLEREAEGNLVRHGESIMESNWGSFTSNDDDSSSSTTEPANISPNLRCKPIITSWVTGKLLGRGSFGAVFEAISEDGTFFALKEVSLLDEDSQGRQSIYQLQQEIALLSEFQHENIVQYYGTHTDESKLYIFLELVSQGSLMSLYQRIHLLDSHVSNYTRQILFGLKYLHERNVVHRDIKCANILVDVNGSVKLADFGLAKATKLNDVKSCKGTAFWMAPEVVNGKGQGYGLPADIWSLGCTVLEMLTRKLPYSELESHMQALFKIGKGVAPSVPESLSKDGQDFILQCLQVNPRDRPAAADLLNHPFVRRPVSSLSGSASPYNRPGRRN</sequence>
<dbReference type="GO" id="GO:0005524">
    <property type="term" value="F:ATP binding"/>
    <property type="evidence" value="ECO:0007669"/>
    <property type="project" value="UniProtKB-UniRule"/>
</dbReference>
<keyword evidence="3" id="KW-0723">Serine/threonine-protein kinase</keyword>
<feature type="region of interest" description="Disordered" evidence="11">
    <location>
        <begin position="110"/>
        <end position="141"/>
    </location>
</feature>
<organism evidence="13 14">
    <name type="scientific">Momordica charantia</name>
    <name type="common">Bitter gourd</name>
    <name type="synonym">Balsam pear</name>
    <dbReference type="NCBI Taxonomy" id="3673"/>
    <lineage>
        <taxon>Eukaryota</taxon>
        <taxon>Viridiplantae</taxon>
        <taxon>Streptophyta</taxon>
        <taxon>Embryophyta</taxon>
        <taxon>Tracheophyta</taxon>
        <taxon>Spermatophyta</taxon>
        <taxon>Magnoliopsida</taxon>
        <taxon>eudicotyledons</taxon>
        <taxon>Gunneridae</taxon>
        <taxon>Pentapetalae</taxon>
        <taxon>rosids</taxon>
        <taxon>fabids</taxon>
        <taxon>Cucurbitales</taxon>
        <taxon>Cucurbitaceae</taxon>
        <taxon>Momordiceae</taxon>
        <taxon>Momordica</taxon>
    </lineage>
</organism>
<dbReference type="InterPro" id="IPR017441">
    <property type="entry name" value="Protein_kinase_ATP_BS"/>
</dbReference>
<name>A0A6J1CIF0_MOMCH</name>
<dbReference type="EC" id="2.7.11.25" evidence="2"/>
<keyword evidence="5 10" id="KW-0547">Nucleotide-binding</keyword>
<dbReference type="PROSITE" id="PS00107">
    <property type="entry name" value="PROTEIN_KINASE_ATP"/>
    <property type="match status" value="1"/>
</dbReference>
<dbReference type="Proteomes" id="UP000504603">
    <property type="component" value="Unplaced"/>
</dbReference>
<evidence type="ECO:0000256" key="6">
    <source>
        <dbReference type="ARBA" id="ARBA00022777"/>
    </source>
</evidence>
<dbReference type="GO" id="GO:0004709">
    <property type="term" value="F:MAP kinase kinase kinase activity"/>
    <property type="evidence" value="ECO:0007669"/>
    <property type="project" value="UniProtKB-EC"/>
</dbReference>
<dbReference type="GeneID" id="111011891"/>
<reference evidence="14" key="1">
    <citation type="submission" date="2025-08" db="UniProtKB">
        <authorList>
            <consortium name="RefSeq"/>
        </authorList>
    </citation>
    <scope>IDENTIFICATION</scope>
</reference>
<dbReference type="InterPro" id="IPR011009">
    <property type="entry name" value="Kinase-like_dom_sf"/>
</dbReference>
<dbReference type="PROSITE" id="PS50011">
    <property type="entry name" value="PROTEIN_KINASE_DOM"/>
    <property type="match status" value="1"/>
</dbReference>
<protein>
    <recommendedName>
        <fullName evidence="2">mitogen-activated protein kinase kinase kinase</fullName>
        <ecNumber evidence="2">2.7.11.25</ecNumber>
    </recommendedName>
</protein>
<dbReference type="OrthoDB" id="266718at2759"/>
<dbReference type="AlphaFoldDB" id="A0A6J1CIF0"/>
<dbReference type="PANTHER" id="PTHR48016">
    <property type="entry name" value="MAP KINASE KINASE KINASE SSK2-RELATED-RELATED"/>
    <property type="match status" value="1"/>
</dbReference>
<dbReference type="SMART" id="SM00220">
    <property type="entry name" value="S_TKc"/>
    <property type="match status" value="1"/>
</dbReference>
<dbReference type="FunFam" id="1.10.510.10:FF:000359">
    <property type="entry name" value="Mitogen-activated protein kinase 1, putative, expressed"/>
    <property type="match status" value="1"/>
</dbReference>
<evidence type="ECO:0000313" key="14">
    <source>
        <dbReference type="RefSeq" id="XP_022141555.1"/>
    </source>
</evidence>
<dbReference type="KEGG" id="mcha:111011891"/>
<dbReference type="GO" id="GO:0005737">
    <property type="term" value="C:cytoplasm"/>
    <property type="evidence" value="ECO:0007669"/>
    <property type="project" value="TreeGrafter"/>
</dbReference>
<evidence type="ECO:0000256" key="4">
    <source>
        <dbReference type="ARBA" id="ARBA00022679"/>
    </source>
</evidence>
<dbReference type="PROSITE" id="PS00108">
    <property type="entry name" value="PROTEIN_KINASE_ST"/>
    <property type="match status" value="1"/>
</dbReference>
<evidence type="ECO:0000256" key="2">
    <source>
        <dbReference type="ARBA" id="ARBA00012406"/>
    </source>
</evidence>
<dbReference type="SUPFAM" id="SSF56112">
    <property type="entry name" value="Protein kinase-like (PK-like)"/>
    <property type="match status" value="1"/>
</dbReference>
<evidence type="ECO:0000256" key="3">
    <source>
        <dbReference type="ARBA" id="ARBA00022527"/>
    </source>
</evidence>
<dbReference type="InterPro" id="IPR050538">
    <property type="entry name" value="MAP_kinase_kinase_kinase"/>
</dbReference>
<keyword evidence="13" id="KW-1185">Reference proteome</keyword>
<dbReference type="InterPro" id="IPR000719">
    <property type="entry name" value="Prot_kinase_dom"/>
</dbReference>